<dbReference type="Gene3D" id="3.40.1180.10">
    <property type="entry name" value="Decaprenyl diphosphate synthase-like"/>
    <property type="match status" value="1"/>
</dbReference>
<dbReference type="CDD" id="cd00475">
    <property type="entry name" value="Cis_IPPS"/>
    <property type="match status" value="1"/>
</dbReference>
<dbReference type="Pfam" id="PF01255">
    <property type="entry name" value="Prenyltransf"/>
    <property type="match status" value="1"/>
</dbReference>
<dbReference type="GO" id="GO:0005886">
    <property type="term" value="C:plasma membrane"/>
    <property type="evidence" value="ECO:0007669"/>
    <property type="project" value="TreeGrafter"/>
</dbReference>
<keyword evidence="4" id="KW-1185">Reference proteome</keyword>
<dbReference type="GO" id="GO:0033850">
    <property type="term" value="F:Z-farnesyl diphosphate synthase activity"/>
    <property type="evidence" value="ECO:0007669"/>
    <property type="project" value="TreeGrafter"/>
</dbReference>
<evidence type="ECO:0000256" key="1">
    <source>
        <dbReference type="ARBA" id="ARBA00022679"/>
    </source>
</evidence>
<accession>A0A849AGQ0</accession>
<dbReference type="PANTHER" id="PTHR10291:SF43">
    <property type="entry name" value="DEHYDRODOLICHYL DIPHOSPHATE SYNTHASE COMPLEX SUBUNIT DHDDS"/>
    <property type="match status" value="1"/>
</dbReference>
<dbReference type="EMBL" id="JABENB010000001">
    <property type="protein sequence ID" value="NNG38736.1"/>
    <property type="molecule type" value="Genomic_DNA"/>
</dbReference>
<organism evidence="3 4">
    <name type="scientific">Flexivirga aerilata</name>
    <dbReference type="NCBI Taxonomy" id="1656889"/>
    <lineage>
        <taxon>Bacteria</taxon>
        <taxon>Bacillati</taxon>
        <taxon>Actinomycetota</taxon>
        <taxon>Actinomycetes</taxon>
        <taxon>Micrococcales</taxon>
        <taxon>Dermacoccaceae</taxon>
        <taxon>Flexivirga</taxon>
    </lineage>
</organism>
<dbReference type="EC" id="2.5.1.31" evidence="3"/>
<keyword evidence="1 3" id="KW-0808">Transferase</keyword>
<evidence type="ECO:0000313" key="3">
    <source>
        <dbReference type="EMBL" id="NNG38736.1"/>
    </source>
</evidence>
<dbReference type="InterPro" id="IPR036424">
    <property type="entry name" value="UPP_synth-like_sf"/>
</dbReference>
<dbReference type="NCBIfam" id="TIGR00055">
    <property type="entry name" value="uppS"/>
    <property type="match status" value="1"/>
</dbReference>
<proteinExistence type="inferred from homology"/>
<dbReference type="RefSeq" id="WP_171152832.1">
    <property type="nucleotide sequence ID" value="NZ_JABENB010000001.1"/>
</dbReference>
<dbReference type="InterPro" id="IPR018520">
    <property type="entry name" value="UPP_synth-like_CS"/>
</dbReference>
<evidence type="ECO:0000313" key="4">
    <source>
        <dbReference type="Proteomes" id="UP000557772"/>
    </source>
</evidence>
<dbReference type="PROSITE" id="PS01066">
    <property type="entry name" value="UPP_SYNTHASE"/>
    <property type="match status" value="1"/>
</dbReference>
<name>A0A849AGQ0_9MICO</name>
<evidence type="ECO:0000256" key="2">
    <source>
        <dbReference type="ARBA" id="ARBA00038453"/>
    </source>
</evidence>
<dbReference type="SUPFAM" id="SSF64005">
    <property type="entry name" value="Undecaprenyl diphosphate synthase"/>
    <property type="match status" value="1"/>
</dbReference>
<comment type="caution">
    <text evidence="3">The sequence shown here is derived from an EMBL/GenBank/DDBJ whole genome shotgun (WGS) entry which is preliminary data.</text>
</comment>
<dbReference type="InterPro" id="IPR001441">
    <property type="entry name" value="UPP_synth-like"/>
</dbReference>
<dbReference type="GO" id="GO:0008834">
    <property type="term" value="F:ditrans,polycis-undecaprenyl-diphosphate synthase [(2E,6E)-farnesyl-diphosphate specific] activity"/>
    <property type="evidence" value="ECO:0007669"/>
    <property type="project" value="UniProtKB-EC"/>
</dbReference>
<sequence length="239" mass="26496">MLHLRGRYHRELPPAAARPRHVGLIMDGNRRWARMAGMASPSIGHRVGAEHLGDLLGWLQARDIDHASVYVLSANNIRKRTGEELDYLFTLIETVVPQKVRASGHWQLHIAGDLDLLPVASRAALDAAVAETVHRPGHLTLAIGYDPQQEIVDAVRRLLPCGNLSADDLPDAITAALPGGPIKDIDLVIRTSGERRISGFFPWQSGRAEIHFSDKMWPAFTEHDLDLALADYARRKEDP</sequence>
<dbReference type="AlphaFoldDB" id="A0A849AGQ0"/>
<dbReference type="GO" id="GO:0016094">
    <property type="term" value="P:polyprenol biosynthetic process"/>
    <property type="evidence" value="ECO:0007669"/>
    <property type="project" value="TreeGrafter"/>
</dbReference>
<dbReference type="PANTHER" id="PTHR10291">
    <property type="entry name" value="DEHYDRODOLICHYL DIPHOSPHATE SYNTHASE FAMILY MEMBER"/>
    <property type="match status" value="1"/>
</dbReference>
<protein>
    <submittedName>
        <fullName evidence="3">Di-trans,poly-cis-decaprenylcistransferase</fullName>
        <ecNumber evidence="3">2.5.1.31</ecNumber>
    </submittedName>
</protein>
<reference evidence="3 4" key="1">
    <citation type="submission" date="2020-05" db="EMBL/GenBank/DDBJ databases">
        <title>Flexivirga sp. ID2601S isolated from air conditioner.</title>
        <authorList>
            <person name="Kim D.H."/>
        </authorList>
    </citation>
    <scope>NUCLEOTIDE SEQUENCE [LARGE SCALE GENOMIC DNA]</scope>
    <source>
        <strain evidence="3 4">ID2601S</strain>
    </source>
</reference>
<dbReference type="Proteomes" id="UP000557772">
    <property type="component" value="Unassembled WGS sequence"/>
</dbReference>
<comment type="similarity">
    <text evidence="2">Belongs to the UPP synthase family. Z-FPP synthase subfamily.</text>
</comment>
<gene>
    <name evidence="3" type="primary">uppS</name>
    <name evidence="3" type="ORF">HJ588_05540</name>
</gene>